<keyword evidence="4" id="KW-1185">Reference proteome</keyword>
<feature type="region of interest" description="Disordered" evidence="1">
    <location>
        <begin position="1"/>
        <end position="106"/>
    </location>
</feature>
<name>A0A176VQD5_MARPO</name>
<organism evidence="3 4">
    <name type="scientific">Marchantia polymorpha subsp. ruderalis</name>
    <dbReference type="NCBI Taxonomy" id="1480154"/>
    <lineage>
        <taxon>Eukaryota</taxon>
        <taxon>Viridiplantae</taxon>
        <taxon>Streptophyta</taxon>
        <taxon>Embryophyta</taxon>
        <taxon>Marchantiophyta</taxon>
        <taxon>Marchantiopsida</taxon>
        <taxon>Marchantiidae</taxon>
        <taxon>Marchantiales</taxon>
        <taxon>Marchantiaceae</taxon>
        <taxon>Marchantia</taxon>
    </lineage>
</organism>
<comment type="caution">
    <text evidence="3">The sequence shown here is derived from an EMBL/GenBank/DDBJ whole genome shotgun (WGS) entry which is preliminary data.</text>
</comment>
<feature type="domain" description="Small acidic protein-like" evidence="2">
    <location>
        <begin position="112"/>
        <end position="181"/>
    </location>
</feature>
<evidence type="ECO:0000313" key="3">
    <source>
        <dbReference type="EMBL" id="OAE23120.1"/>
    </source>
</evidence>
<proteinExistence type="predicted"/>
<evidence type="ECO:0000313" key="4">
    <source>
        <dbReference type="Proteomes" id="UP000077202"/>
    </source>
</evidence>
<evidence type="ECO:0000259" key="2">
    <source>
        <dbReference type="Pfam" id="PF15477"/>
    </source>
</evidence>
<sequence>MDDEQNSYCSETESVKFTAHSPPSSAREDSGWNEELGGSSVQVFATERTNNQTTYIMKAATEEESTGTVSSLDSSSKKKGTSSVTQKRKLLWPRKSDRDQQDPVNVARGNRWEKAYFSDAYRQRKFLKLMGVRQFPAARCNEQDIDSDVLSDKAQRTLYQDLENQFAISLKRGSGQTTGLGL</sequence>
<reference evidence="3" key="1">
    <citation type="submission" date="2016-03" db="EMBL/GenBank/DDBJ databases">
        <title>Mechanisms controlling the formation of the plant cell surface in tip-growing cells are functionally conserved among land plants.</title>
        <authorList>
            <person name="Honkanen S."/>
            <person name="Jones V.A."/>
            <person name="Morieri G."/>
            <person name="Champion C."/>
            <person name="Hetherington A.J."/>
            <person name="Kelly S."/>
            <person name="Saint-Marcoux D."/>
            <person name="Proust H."/>
            <person name="Prescott H."/>
            <person name="Dolan L."/>
        </authorList>
    </citation>
    <scope>NUCLEOTIDE SEQUENCE [LARGE SCALE GENOMIC DNA]</scope>
    <source>
        <tissue evidence="3">Whole gametophyte</tissue>
    </source>
</reference>
<dbReference type="InterPro" id="IPR028124">
    <property type="entry name" value="SMAP_dom"/>
</dbReference>
<feature type="compositionally biased region" description="Polar residues" evidence="1">
    <location>
        <begin position="1"/>
        <end position="12"/>
    </location>
</feature>
<dbReference type="EMBL" id="LVLJ01002926">
    <property type="protein sequence ID" value="OAE23120.1"/>
    <property type="molecule type" value="Genomic_DNA"/>
</dbReference>
<protein>
    <recommendedName>
        <fullName evidence="2">Small acidic protein-like domain-containing protein</fullName>
    </recommendedName>
</protein>
<dbReference type="PANTHER" id="PTHR22426">
    <property type="entry name" value="ARGININE_SERINE-RICH COILED-COIL PROTEIN 2"/>
    <property type="match status" value="1"/>
</dbReference>
<dbReference type="Pfam" id="PF15477">
    <property type="entry name" value="SMAP"/>
    <property type="match status" value="1"/>
</dbReference>
<dbReference type="Proteomes" id="UP000077202">
    <property type="component" value="Unassembled WGS sequence"/>
</dbReference>
<evidence type="ECO:0000256" key="1">
    <source>
        <dbReference type="SAM" id="MobiDB-lite"/>
    </source>
</evidence>
<gene>
    <name evidence="3" type="ORF">AXG93_3986s1050</name>
</gene>
<feature type="compositionally biased region" description="Polar residues" evidence="1">
    <location>
        <begin position="39"/>
        <end position="55"/>
    </location>
</feature>
<dbReference type="PANTHER" id="PTHR22426:SF2">
    <property type="entry name" value="ARGININE_SERINE-RICH COILED-COIL PROTEIN 2"/>
    <property type="match status" value="1"/>
</dbReference>
<accession>A0A176VQD5</accession>
<dbReference type="AlphaFoldDB" id="A0A176VQD5"/>